<name>A0A8D9F507_9HEMI</name>
<reference evidence="1" key="1">
    <citation type="submission" date="2021-05" db="EMBL/GenBank/DDBJ databases">
        <authorList>
            <person name="Alioto T."/>
            <person name="Alioto T."/>
            <person name="Gomez Garrido J."/>
        </authorList>
    </citation>
    <scope>NUCLEOTIDE SEQUENCE</scope>
</reference>
<proteinExistence type="predicted"/>
<dbReference type="EMBL" id="HBUF01604447">
    <property type="protein sequence ID" value="CAG6777162.1"/>
    <property type="molecule type" value="Transcribed_RNA"/>
</dbReference>
<protein>
    <submittedName>
        <fullName evidence="1">Uncharacterized protein</fullName>
    </submittedName>
</protein>
<sequence length="118" mass="13700">MYLPTCRFGPTSRYLAKFLKMSSEIYLITFTFCSFYSFTLKQGAHRLSQCCVSGNNLYSCYGRRQFGCGSILCDTNYNSPRLYCRNQTNKKKSFSVLDQKKAKRTNNSVSYFPFILHP</sequence>
<dbReference type="AlphaFoldDB" id="A0A8D9F507"/>
<organism evidence="1">
    <name type="scientific">Cacopsylla melanoneura</name>
    <dbReference type="NCBI Taxonomy" id="428564"/>
    <lineage>
        <taxon>Eukaryota</taxon>
        <taxon>Metazoa</taxon>
        <taxon>Ecdysozoa</taxon>
        <taxon>Arthropoda</taxon>
        <taxon>Hexapoda</taxon>
        <taxon>Insecta</taxon>
        <taxon>Pterygota</taxon>
        <taxon>Neoptera</taxon>
        <taxon>Paraneoptera</taxon>
        <taxon>Hemiptera</taxon>
        <taxon>Sternorrhyncha</taxon>
        <taxon>Psylloidea</taxon>
        <taxon>Psyllidae</taxon>
        <taxon>Psyllinae</taxon>
        <taxon>Cacopsylla</taxon>
    </lineage>
</organism>
<evidence type="ECO:0000313" key="1">
    <source>
        <dbReference type="EMBL" id="CAG6777162.1"/>
    </source>
</evidence>
<accession>A0A8D9F507</accession>